<dbReference type="InterPro" id="IPR013854">
    <property type="entry name" value="TF_AP2_C"/>
</dbReference>
<keyword evidence="4" id="KW-0238">DNA-binding</keyword>
<dbReference type="Pfam" id="PF03299">
    <property type="entry name" value="TF_AP-2"/>
    <property type="match status" value="1"/>
</dbReference>
<protein>
    <submittedName>
        <fullName evidence="9">Transcription factor AP-2 C-terminal domain-containing protein</fullName>
    </submittedName>
</protein>
<dbReference type="GO" id="GO:0000977">
    <property type="term" value="F:RNA polymerase II transcription regulatory region sequence-specific DNA binding"/>
    <property type="evidence" value="ECO:0007669"/>
    <property type="project" value="TreeGrafter"/>
</dbReference>
<organism evidence="8 9">
    <name type="scientific">Parascaris equorum</name>
    <name type="common">Equine roundworm</name>
    <dbReference type="NCBI Taxonomy" id="6256"/>
    <lineage>
        <taxon>Eukaryota</taxon>
        <taxon>Metazoa</taxon>
        <taxon>Ecdysozoa</taxon>
        <taxon>Nematoda</taxon>
        <taxon>Chromadorea</taxon>
        <taxon>Rhabditida</taxon>
        <taxon>Spirurina</taxon>
        <taxon>Ascaridomorpha</taxon>
        <taxon>Ascaridoidea</taxon>
        <taxon>Ascarididae</taxon>
        <taxon>Parascaris</taxon>
    </lineage>
</organism>
<dbReference type="GO" id="GO:0000981">
    <property type="term" value="F:DNA-binding transcription factor activity, RNA polymerase II-specific"/>
    <property type="evidence" value="ECO:0007669"/>
    <property type="project" value="TreeGrafter"/>
</dbReference>
<evidence type="ECO:0000256" key="4">
    <source>
        <dbReference type="ARBA" id="ARBA00023125"/>
    </source>
</evidence>
<comment type="similarity">
    <text evidence="2">Belongs to the AP-2 family.</text>
</comment>
<dbReference type="AlphaFoldDB" id="A0A914RV74"/>
<keyword evidence="5" id="KW-0804">Transcription</keyword>
<comment type="subcellular location">
    <subcellularLocation>
        <location evidence="1">Nucleus</location>
    </subcellularLocation>
</comment>
<evidence type="ECO:0000259" key="7">
    <source>
        <dbReference type="Pfam" id="PF03299"/>
    </source>
</evidence>
<feature type="domain" description="Transcription factor AP-2 C-terminal" evidence="7">
    <location>
        <begin position="10"/>
        <end position="64"/>
    </location>
</feature>
<name>A0A914RV74_PAREQ</name>
<dbReference type="PANTHER" id="PTHR10812:SF17">
    <property type="entry name" value="TRANSCRIPTION FACTOR AP-2, ISOFORM D"/>
    <property type="match status" value="1"/>
</dbReference>
<evidence type="ECO:0000256" key="1">
    <source>
        <dbReference type="ARBA" id="ARBA00004123"/>
    </source>
</evidence>
<keyword evidence="8" id="KW-1185">Reference proteome</keyword>
<evidence type="ECO:0000256" key="5">
    <source>
        <dbReference type="ARBA" id="ARBA00023163"/>
    </source>
</evidence>
<keyword evidence="3" id="KW-0805">Transcription regulation</keyword>
<sequence>MAKDFSFACSTEQMLREFMEVLQLDRSPLLNNKPEPVLEENLQRPMTNFSLVTHGFGTPAILAESLDVLNSVRYQNELQTAVTNADTSLAAALSYQLMKMNGNIKKDPASALKF</sequence>
<evidence type="ECO:0000313" key="9">
    <source>
        <dbReference type="WBParaSite" id="PEQ_0000589901-mRNA-1"/>
    </source>
</evidence>
<dbReference type="WBParaSite" id="PEQ_0000589901-mRNA-1">
    <property type="protein sequence ID" value="PEQ_0000589901-mRNA-1"/>
    <property type="gene ID" value="PEQ_0000589901"/>
</dbReference>
<evidence type="ECO:0000256" key="6">
    <source>
        <dbReference type="ARBA" id="ARBA00023242"/>
    </source>
</evidence>
<evidence type="ECO:0000313" key="8">
    <source>
        <dbReference type="Proteomes" id="UP000887564"/>
    </source>
</evidence>
<reference evidence="9" key="1">
    <citation type="submission" date="2022-11" db="UniProtKB">
        <authorList>
            <consortium name="WormBaseParasite"/>
        </authorList>
    </citation>
    <scope>IDENTIFICATION</scope>
</reference>
<dbReference type="GO" id="GO:0042127">
    <property type="term" value="P:regulation of cell population proliferation"/>
    <property type="evidence" value="ECO:0007669"/>
    <property type="project" value="TreeGrafter"/>
</dbReference>
<dbReference type="Proteomes" id="UP000887564">
    <property type="component" value="Unplaced"/>
</dbReference>
<evidence type="ECO:0000256" key="2">
    <source>
        <dbReference type="ARBA" id="ARBA00007770"/>
    </source>
</evidence>
<dbReference type="GO" id="GO:0005634">
    <property type="term" value="C:nucleus"/>
    <property type="evidence" value="ECO:0007669"/>
    <property type="project" value="UniProtKB-SubCell"/>
</dbReference>
<dbReference type="InterPro" id="IPR004979">
    <property type="entry name" value="TF_AP2"/>
</dbReference>
<dbReference type="PANTHER" id="PTHR10812">
    <property type="entry name" value="TRANSCRIPTION FACTOR AP-2"/>
    <property type="match status" value="1"/>
</dbReference>
<evidence type="ECO:0000256" key="3">
    <source>
        <dbReference type="ARBA" id="ARBA00023015"/>
    </source>
</evidence>
<keyword evidence="6" id="KW-0539">Nucleus</keyword>
<accession>A0A914RV74</accession>
<proteinExistence type="inferred from homology"/>